<dbReference type="GO" id="GO:0019433">
    <property type="term" value="P:triglyceride catabolic process"/>
    <property type="evidence" value="ECO:0007669"/>
    <property type="project" value="TreeGrafter"/>
</dbReference>
<evidence type="ECO:0000256" key="2">
    <source>
        <dbReference type="ARBA" id="ARBA00022857"/>
    </source>
</evidence>
<keyword evidence="3" id="KW-0560">Oxidoreductase</keyword>
<keyword evidence="5" id="KW-0732">Signal</keyword>
<dbReference type="AlphaFoldDB" id="A0A9P4XX40"/>
<organism evidence="6 7">
    <name type="scientific">Cryphonectria parasitica (strain ATCC 38755 / EP155)</name>
    <dbReference type="NCBI Taxonomy" id="660469"/>
    <lineage>
        <taxon>Eukaryota</taxon>
        <taxon>Fungi</taxon>
        <taxon>Dikarya</taxon>
        <taxon>Ascomycota</taxon>
        <taxon>Pezizomycotina</taxon>
        <taxon>Sordariomycetes</taxon>
        <taxon>Sordariomycetidae</taxon>
        <taxon>Diaporthales</taxon>
        <taxon>Cryphonectriaceae</taxon>
        <taxon>Cryphonectria-Endothia species complex</taxon>
        <taxon>Cryphonectria</taxon>
    </lineage>
</organism>
<dbReference type="OrthoDB" id="2102561at2759"/>
<dbReference type="GeneID" id="63838859"/>
<dbReference type="InterPro" id="IPR002347">
    <property type="entry name" value="SDR_fam"/>
</dbReference>
<dbReference type="PRINTS" id="PR00081">
    <property type="entry name" value="GDHRDH"/>
</dbReference>
<dbReference type="GO" id="GO:0005783">
    <property type="term" value="C:endoplasmic reticulum"/>
    <property type="evidence" value="ECO:0007669"/>
    <property type="project" value="TreeGrafter"/>
</dbReference>
<dbReference type="Gene3D" id="3.40.50.720">
    <property type="entry name" value="NAD(P)-binding Rossmann-like Domain"/>
    <property type="match status" value="1"/>
</dbReference>
<dbReference type="InterPro" id="IPR020904">
    <property type="entry name" value="Sc_DH/Rdtase_CS"/>
</dbReference>
<evidence type="ECO:0000256" key="3">
    <source>
        <dbReference type="ARBA" id="ARBA00023002"/>
    </source>
</evidence>
<comment type="similarity">
    <text evidence="1 4">Belongs to the short-chain dehydrogenases/reductases (SDR) family.</text>
</comment>
<dbReference type="Pfam" id="PF00106">
    <property type="entry name" value="adh_short"/>
    <property type="match status" value="1"/>
</dbReference>
<dbReference type="PROSITE" id="PS00061">
    <property type="entry name" value="ADH_SHORT"/>
    <property type="match status" value="1"/>
</dbReference>
<name>A0A9P4XX40_CRYP1</name>
<comment type="caution">
    <text evidence="6">The sequence shown here is derived from an EMBL/GenBank/DDBJ whole genome shotgun (WGS) entry which is preliminary data.</text>
</comment>
<sequence>MAPFSSQETAILLWMTFKLSRAVFCGQHDPGLHVIATARDPSVLTNLAAQASKTVTTFFSELTGGRLDILVNNLCTHTHPALDFSIPDLPATFEVNVFGVMDAVAAFSNLLIESKGLIINITSLSALTPYVIGSAYCASKGAVVSYSRTLRQELRLFGVRVMICMIHRTLPPDSLHNPVNELFEKRLVFSHNNSPVDNEIFSRELTSDALKRISPRVCRTLVEAPESKPFQSP</sequence>
<keyword evidence="2" id="KW-0521">NADP</keyword>
<evidence type="ECO:0000256" key="1">
    <source>
        <dbReference type="ARBA" id="ARBA00006484"/>
    </source>
</evidence>
<proteinExistence type="inferred from homology"/>
<feature type="signal peptide" evidence="5">
    <location>
        <begin position="1"/>
        <end position="22"/>
    </location>
</feature>
<dbReference type="GO" id="GO:0005811">
    <property type="term" value="C:lipid droplet"/>
    <property type="evidence" value="ECO:0007669"/>
    <property type="project" value="TreeGrafter"/>
</dbReference>
<dbReference type="SUPFAM" id="SSF51735">
    <property type="entry name" value="NAD(P)-binding Rossmann-fold domains"/>
    <property type="match status" value="1"/>
</dbReference>
<dbReference type="PANTHER" id="PTHR44169:SF6">
    <property type="entry name" value="NADPH-DEPENDENT 1-ACYLDIHYDROXYACETONE PHOSPHATE REDUCTASE"/>
    <property type="match status" value="1"/>
</dbReference>
<dbReference type="PRINTS" id="PR00080">
    <property type="entry name" value="SDRFAMILY"/>
</dbReference>
<reference evidence="6" key="1">
    <citation type="journal article" date="2020" name="Phytopathology">
        <title>Genome sequence of the chestnut blight fungus Cryphonectria parasitica EP155: A fundamental resource for an archetypical invasive plant pathogen.</title>
        <authorList>
            <person name="Crouch J.A."/>
            <person name="Dawe A."/>
            <person name="Aerts A."/>
            <person name="Barry K."/>
            <person name="Churchill A.C.L."/>
            <person name="Grimwood J."/>
            <person name="Hillman B."/>
            <person name="Milgroom M.G."/>
            <person name="Pangilinan J."/>
            <person name="Smith M."/>
            <person name="Salamov A."/>
            <person name="Schmutz J."/>
            <person name="Yadav J."/>
            <person name="Grigoriev I.V."/>
            <person name="Nuss D."/>
        </authorList>
    </citation>
    <scope>NUCLEOTIDE SEQUENCE</scope>
    <source>
        <strain evidence="6">EP155</strain>
    </source>
</reference>
<dbReference type="EMBL" id="MU032350">
    <property type="protein sequence ID" value="KAF3762952.1"/>
    <property type="molecule type" value="Genomic_DNA"/>
</dbReference>
<dbReference type="InterPro" id="IPR036291">
    <property type="entry name" value="NAD(P)-bd_dom_sf"/>
</dbReference>
<feature type="chain" id="PRO_5040404684" evidence="5">
    <location>
        <begin position="23"/>
        <end position="233"/>
    </location>
</feature>
<protein>
    <submittedName>
        <fullName evidence="6">NAD(P)-binding protein</fullName>
    </submittedName>
</protein>
<dbReference type="RefSeq" id="XP_040773931.1">
    <property type="nucleotide sequence ID" value="XM_040921730.1"/>
</dbReference>
<dbReference type="GO" id="GO:0000140">
    <property type="term" value="F:acylglycerone-phosphate reductase (NADP+) activity"/>
    <property type="evidence" value="ECO:0007669"/>
    <property type="project" value="TreeGrafter"/>
</dbReference>
<dbReference type="Proteomes" id="UP000803844">
    <property type="component" value="Unassembled WGS sequence"/>
</dbReference>
<evidence type="ECO:0000256" key="5">
    <source>
        <dbReference type="SAM" id="SignalP"/>
    </source>
</evidence>
<evidence type="ECO:0000256" key="4">
    <source>
        <dbReference type="RuleBase" id="RU000363"/>
    </source>
</evidence>
<gene>
    <name evidence="6" type="ORF">M406DRAFT_342055</name>
</gene>
<dbReference type="GO" id="GO:0006654">
    <property type="term" value="P:phosphatidic acid biosynthetic process"/>
    <property type="evidence" value="ECO:0007669"/>
    <property type="project" value="TreeGrafter"/>
</dbReference>
<evidence type="ECO:0000313" key="7">
    <source>
        <dbReference type="Proteomes" id="UP000803844"/>
    </source>
</evidence>
<evidence type="ECO:0000313" key="6">
    <source>
        <dbReference type="EMBL" id="KAF3762952.1"/>
    </source>
</evidence>
<dbReference type="GO" id="GO:0004806">
    <property type="term" value="F:triacylglycerol lipase activity"/>
    <property type="evidence" value="ECO:0007669"/>
    <property type="project" value="TreeGrafter"/>
</dbReference>
<keyword evidence="7" id="KW-1185">Reference proteome</keyword>
<accession>A0A9P4XX40</accession>
<dbReference type="PANTHER" id="PTHR44169">
    <property type="entry name" value="NADPH-DEPENDENT 1-ACYLDIHYDROXYACETONE PHOSPHATE REDUCTASE"/>
    <property type="match status" value="1"/>
</dbReference>